<evidence type="ECO:0000256" key="10">
    <source>
        <dbReference type="SAM" id="MobiDB-lite"/>
    </source>
</evidence>
<accession>A0AAJ0D4K1</accession>
<protein>
    <submittedName>
        <fullName evidence="12">Cell surface mannoprotein mp65</fullName>
        <ecNumber evidence="12">3.2.1.58</ecNumber>
    </submittedName>
</protein>
<feature type="region of interest" description="Disordered" evidence="10">
    <location>
        <begin position="63"/>
        <end position="139"/>
    </location>
</feature>
<sequence length="403" mass="41543">MKLSIVSTVALSMAAAAVPHGRRHQYQHANRSDVVVHVVTEVATQTAPMAMVYVDQAGAPQYTSWRNDGNGHHQPTYGQPEPTTSSAPSAAPSSSTPESSGAPVSSEALASSRSAAPPSYSTPDSSASSAPAPTASAPPYGGAGAGVSGYAISYAPYESNGDCKTADQINSDFGDFSGYSMVRIYGTDCGQVPGVLKAAASKEMKVFAGVYDISSVESETQTLIDAARSNWDIIDTISIGNEVVKNGGSASDVVSAVKTARSMLQAAGYTGKVVTVDTFTAIIDNPELCEVSDFAAANCHAFFNADITADGAGKYVASQAQLVKGACGGKDVMITESGWPSAGDPNGCAVPSPANQKAAIDSLRSAFSSNIVLFSAFNDAWKDNFDGSFNTEQFWGIYGNAPS</sequence>
<dbReference type="EC" id="3.2.1.58" evidence="12"/>
<evidence type="ECO:0000313" key="12">
    <source>
        <dbReference type="EMBL" id="KAK3045390.1"/>
    </source>
</evidence>
<feature type="signal peptide" evidence="11">
    <location>
        <begin position="1"/>
        <end position="16"/>
    </location>
</feature>
<feature type="chain" id="PRO_5042535567" evidence="11">
    <location>
        <begin position="17"/>
        <end position="403"/>
    </location>
</feature>
<dbReference type="SUPFAM" id="SSF51445">
    <property type="entry name" value="(Trans)glycosidases"/>
    <property type="match status" value="1"/>
</dbReference>
<dbReference type="FunFam" id="3.20.20.80:FF:000111">
    <property type="entry name" value="Soluble cell wall protein"/>
    <property type="match status" value="1"/>
</dbReference>
<dbReference type="EMBL" id="JAWDJX010000291">
    <property type="protein sequence ID" value="KAK3045390.1"/>
    <property type="molecule type" value="Genomic_DNA"/>
</dbReference>
<evidence type="ECO:0000256" key="2">
    <source>
        <dbReference type="ARBA" id="ARBA00008773"/>
    </source>
</evidence>
<evidence type="ECO:0000256" key="6">
    <source>
        <dbReference type="ARBA" id="ARBA00022801"/>
    </source>
</evidence>
<keyword evidence="8 12" id="KW-0326">Glycosidase</keyword>
<evidence type="ECO:0000256" key="1">
    <source>
        <dbReference type="ARBA" id="ARBA00004191"/>
    </source>
</evidence>
<evidence type="ECO:0000313" key="13">
    <source>
        <dbReference type="Proteomes" id="UP001271007"/>
    </source>
</evidence>
<dbReference type="PANTHER" id="PTHR16631:SF14">
    <property type="entry name" value="FAMILY 17 GLUCOSIDASE SCW10-RELATED"/>
    <property type="match status" value="1"/>
</dbReference>
<comment type="similarity">
    <text evidence="2">Belongs to the glycosyl hydrolase 17 family.</text>
</comment>
<keyword evidence="7" id="KW-0325">Glycoprotein</keyword>
<dbReference type="GO" id="GO:0071555">
    <property type="term" value="P:cell wall organization"/>
    <property type="evidence" value="ECO:0007669"/>
    <property type="project" value="UniProtKB-KW"/>
</dbReference>
<keyword evidence="9" id="KW-0961">Cell wall biogenesis/degradation</keyword>
<dbReference type="GO" id="GO:0009986">
    <property type="term" value="C:cell surface"/>
    <property type="evidence" value="ECO:0007669"/>
    <property type="project" value="TreeGrafter"/>
</dbReference>
<dbReference type="GO" id="GO:0005576">
    <property type="term" value="C:extracellular region"/>
    <property type="evidence" value="ECO:0007669"/>
    <property type="project" value="TreeGrafter"/>
</dbReference>
<dbReference type="GO" id="GO:0004338">
    <property type="term" value="F:glucan exo-1,3-beta-glucosidase activity"/>
    <property type="evidence" value="ECO:0007669"/>
    <property type="project" value="UniProtKB-EC"/>
</dbReference>
<dbReference type="Proteomes" id="UP001271007">
    <property type="component" value="Unassembled WGS sequence"/>
</dbReference>
<evidence type="ECO:0000256" key="9">
    <source>
        <dbReference type="ARBA" id="ARBA00023316"/>
    </source>
</evidence>
<dbReference type="GO" id="GO:0042973">
    <property type="term" value="F:glucan endo-1,3-beta-D-glucosidase activity"/>
    <property type="evidence" value="ECO:0007669"/>
    <property type="project" value="TreeGrafter"/>
</dbReference>
<comment type="subcellular location">
    <subcellularLocation>
        <location evidence="1">Secreted</location>
        <location evidence="1">Cell wall</location>
    </subcellularLocation>
</comment>
<evidence type="ECO:0000256" key="4">
    <source>
        <dbReference type="ARBA" id="ARBA00022525"/>
    </source>
</evidence>
<gene>
    <name evidence="12" type="primary">MP65_3</name>
    <name evidence="12" type="ORF">LTR09_012996</name>
</gene>
<organism evidence="12 13">
    <name type="scientific">Extremus antarcticus</name>
    <dbReference type="NCBI Taxonomy" id="702011"/>
    <lineage>
        <taxon>Eukaryota</taxon>
        <taxon>Fungi</taxon>
        <taxon>Dikarya</taxon>
        <taxon>Ascomycota</taxon>
        <taxon>Pezizomycotina</taxon>
        <taxon>Dothideomycetes</taxon>
        <taxon>Dothideomycetidae</taxon>
        <taxon>Mycosphaerellales</taxon>
        <taxon>Extremaceae</taxon>
        <taxon>Extremus</taxon>
    </lineage>
</organism>
<dbReference type="GO" id="GO:0005975">
    <property type="term" value="P:carbohydrate metabolic process"/>
    <property type="evidence" value="ECO:0007669"/>
    <property type="project" value="InterPro"/>
</dbReference>
<dbReference type="Gene3D" id="3.20.20.80">
    <property type="entry name" value="Glycosidases"/>
    <property type="match status" value="2"/>
</dbReference>
<evidence type="ECO:0000256" key="7">
    <source>
        <dbReference type="ARBA" id="ARBA00023180"/>
    </source>
</evidence>
<keyword evidence="6 12" id="KW-0378">Hydrolase</keyword>
<evidence type="ECO:0000256" key="3">
    <source>
        <dbReference type="ARBA" id="ARBA00022512"/>
    </source>
</evidence>
<keyword evidence="4" id="KW-0964">Secreted</keyword>
<dbReference type="GO" id="GO:0009277">
    <property type="term" value="C:fungal-type cell wall"/>
    <property type="evidence" value="ECO:0007669"/>
    <property type="project" value="TreeGrafter"/>
</dbReference>
<dbReference type="InterPro" id="IPR017853">
    <property type="entry name" value="GH"/>
</dbReference>
<dbReference type="InterPro" id="IPR000490">
    <property type="entry name" value="Glyco_hydro_17"/>
</dbReference>
<proteinExistence type="inferred from homology"/>
<keyword evidence="13" id="KW-1185">Reference proteome</keyword>
<dbReference type="PANTHER" id="PTHR16631">
    <property type="entry name" value="GLUCAN 1,3-BETA-GLUCOSIDASE"/>
    <property type="match status" value="1"/>
</dbReference>
<reference evidence="12" key="1">
    <citation type="submission" date="2023-04" db="EMBL/GenBank/DDBJ databases">
        <title>Black Yeasts Isolated from many extreme environments.</title>
        <authorList>
            <person name="Coleine C."/>
            <person name="Stajich J.E."/>
            <person name="Selbmann L."/>
        </authorList>
    </citation>
    <scope>NUCLEOTIDE SEQUENCE</scope>
    <source>
        <strain evidence="12">CCFEE 5312</strain>
    </source>
</reference>
<evidence type="ECO:0000256" key="5">
    <source>
        <dbReference type="ARBA" id="ARBA00022729"/>
    </source>
</evidence>
<evidence type="ECO:0000256" key="8">
    <source>
        <dbReference type="ARBA" id="ARBA00023295"/>
    </source>
</evidence>
<name>A0AAJ0D4K1_9PEZI</name>
<evidence type="ECO:0000256" key="11">
    <source>
        <dbReference type="SAM" id="SignalP"/>
    </source>
</evidence>
<comment type="caution">
    <text evidence="12">The sequence shown here is derived from an EMBL/GenBank/DDBJ whole genome shotgun (WGS) entry which is preliminary data.</text>
</comment>
<dbReference type="InterPro" id="IPR050732">
    <property type="entry name" value="Beta-glucan_modifiers"/>
</dbReference>
<keyword evidence="5 11" id="KW-0732">Signal</keyword>
<feature type="compositionally biased region" description="Low complexity" evidence="10">
    <location>
        <begin position="80"/>
        <end position="139"/>
    </location>
</feature>
<keyword evidence="3" id="KW-0134">Cell wall</keyword>
<dbReference type="AlphaFoldDB" id="A0AAJ0D4K1"/>
<dbReference type="PROSITE" id="PS00587">
    <property type="entry name" value="GLYCOSYL_HYDROL_F17"/>
    <property type="match status" value="1"/>
</dbReference>